<dbReference type="InterPro" id="IPR011712">
    <property type="entry name" value="Sig_transdc_His_kin_sub3_dim/P"/>
</dbReference>
<feature type="transmembrane region" description="Helical" evidence="9">
    <location>
        <begin position="46"/>
        <end position="71"/>
    </location>
</feature>
<dbReference type="Gene3D" id="3.30.565.10">
    <property type="entry name" value="Histidine kinase-like ATPase, C-terminal domain"/>
    <property type="match status" value="1"/>
</dbReference>
<comment type="catalytic activity">
    <reaction evidence="1">
        <text>ATP + protein L-histidine = ADP + protein N-phospho-L-histidine.</text>
        <dbReference type="EC" id="2.7.13.3"/>
    </reaction>
</comment>
<dbReference type="PANTHER" id="PTHR24421">
    <property type="entry name" value="NITRATE/NITRITE SENSOR PROTEIN NARX-RELATED"/>
    <property type="match status" value="1"/>
</dbReference>
<keyword evidence="9" id="KW-1133">Transmembrane helix</keyword>
<evidence type="ECO:0000313" key="12">
    <source>
        <dbReference type="EMBL" id="PPK71133.1"/>
    </source>
</evidence>
<evidence type="ECO:0000256" key="6">
    <source>
        <dbReference type="ARBA" id="ARBA00022777"/>
    </source>
</evidence>
<keyword evidence="3" id="KW-0597">Phosphoprotein</keyword>
<dbReference type="InterPro" id="IPR003594">
    <property type="entry name" value="HATPase_dom"/>
</dbReference>
<dbReference type="EMBL" id="PTIX01000001">
    <property type="protein sequence ID" value="PPK71133.1"/>
    <property type="molecule type" value="Genomic_DNA"/>
</dbReference>
<dbReference type="Pfam" id="PF02518">
    <property type="entry name" value="HATPase_c"/>
    <property type="match status" value="1"/>
</dbReference>
<keyword evidence="5" id="KW-0547">Nucleotide-binding</keyword>
<dbReference type="CDD" id="cd16917">
    <property type="entry name" value="HATPase_UhpB-NarQ-NarX-like"/>
    <property type="match status" value="1"/>
</dbReference>
<dbReference type="SUPFAM" id="SSF55874">
    <property type="entry name" value="ATPase domain of HSP90 chaperone/DNA topoisomerase II/histidine kinase"/>
    <property type="match status" value="1"/>
</dbReference>
<name>A0A2S6H0X6_9PSEU</name>
<proteinExistence type="predicted"/>
<evidence type="ECO:0000259" key="10">
    <source>
        <dbReference type="Pfam" id="PF02518"/>
    </source>
</evidence>
<evidence type="ECO:0000259" key="11">
    <source>
        <dbReference type="Pfam" id="PF07730"/>
    </source>
</evidence>
<sequence>MSAGPPITSLGAVSRSRGIEPVVLGAVAVLGCFLPRDAPSRHMWEWAGIGTVPPLVSSAVLAALCLVAFVVRPRWPLYVVAAVAWSLRSLWPPLVVASYSAAVGARRPGHVFALTVAGTALAVLPEYVGVGVSDLPPSMLVTSFGSAALFVWLPAAVGLWVSARRQAVAAALEAVRRQATEFAEKVRRVRGAERARIARDLHDVVAHRVSLMVLHAGALEVNARDPETADAAGLIRSTGREALSQLRDVLGLLNADDEPGERRPAATLSDVDELVARSRAAGVPVTRRDEGEPRDLPLVVEHAGYRVVQEALTNVHKHAGSAETEVVLRYSAAALEIEVGNRAGEPADPLPGSGLGLVGLRERVELLGGEFTAGPRPDGFVVSARIPVRAR</sequence>
<feature type="domain" description="Signal transduction histidine kinase subgroup 3 dimerisation and phosphoacceptor" evidence="11">
    <location>
        <begin position="193"/>
        <end position="256"/>
    </location>
</feature>
<evidence type="ECO:0000313" key="13">
    <source>
        <dbReference type="Proteomes" id="UP000239203"/>
    </source>
</evidence>
<evidence type="ECO:0000256" key="7">
    <source>
        <dbReference type="ARBA" id="ARBA00022840"/>
    </source>
</evidence>
<feature type="transmembrane region" description="Helical" evidence="9">
    <location>
        <begin position="140"/>
        <end position="161"/>
    </location>
</feature>
<accession>A0A2S6H0X6</accession>
<organism evidence="12 13">
    <name type="scientific">Actinokineospora auranticolor</name>
    <dbReference type="NCBI Taxonomy" id="155976"/>
    <lineage>
        <taxon>Bacteria</taxon>
        <taxon>Bacillati</taxon>
        <taxon>Actinomycetota</taxon>
        <taxon>Actinomycetes</taxon>
        <taxon>Pseudonocardiales</taxon>
        <taxon>Pseudonocardiaceae</taxon>
        <taxon>Actinokineospora</taxon>
    </lineage>
</organism>
<dbReference type="GO" id="GO:0000155">
    <property type="term" value="F:phosphorelay sensor kinase activity"/>
    <property type="evidence" value="ECO:0007669"/>
    <property type="project" value="InterPro"/>
</dbReference>
<dbReference type="InterPro" id="IPR036890">
    <property type="entry name" value="HATPase_C_sf"/>
</dbReference>
<dbReference type="GO" id="GO:0046983">
    <property type="term" value="F:protein dimerization activity"/>
    <property type="evidence" value="ECO:0007669"/>
    <property type="project" value="InterPro"/>
</dbReference>
<dbReference type="Proteomes" id="UP000239203">
    <property type="component" value="Unassembled WGS sequence"/>
</dbReference>
<feature type="domain" description="Histidine kinase/HSP90-like ATPase" evidence="10">
    <location>
        <begin position="305"/>
        <end position="388"/>
    </location>
</feature>
<evidence type="ECO:0000256" key="1">
    <source>
        <dbReference type="ARBA" id="ARBA00000085"/>
    </source>
</evidence>
<reference evidence="12 13" key="1">
    <citation type="submission" date="2018-02" db="EMBL/GenBank/DDBJ databases">
        <title>Genomic Encyclopedia of Archaeal and Bacterial Type Strains, Phase II (KMG-II): from individual species to whole genera.</title>
        <authorList>
            <person name="Goeker M."/>
        </authorList>
    </citation>
    <scope>NUCLEOTIDE SEQUENCE [LARGE SCALE GENOMIC DNA]</scope>
    <source>
        <strain evidence="12 13">YU 961-1</strain>
    </source>
</reference>
<keyword evidence="13" id="KW-1185">Reference proteome</keyword>
<keyword evidence="4" id="KW-0808">Transferase</keyword>
<evidence type="ECO:0000256" key="5">
    <source>
        <dbReference type="ARBA" id="ARBA00022741"/>
    </source>
</evidence>
<keyword evidence="9" id="KW-0812">Transmembrane</keyword>
<gene>
    <name evidence="12" type="ORF">CLV40_101322</name>
</gene>
<dbReference type="Pfam" id="PF07730">
    <property type="entry name" value="HisKA_3"/>
    <property type="match status" value="1"/>
</dbReference>
<dbReference type="PANTHER" id="PTHR24421:SF10">
    <property type="entry name" value="NITRATE_NITRITE SENSOR PROTEIN NARQ"/>
    <property type="match status" value="1"/>
</dbReference>
<evidence type="ECO:0000256" key="8">
    <source>
        <dbReference type="ARBA" id="ARBA00023012"/>
    </source>
</evidence>
<evidence type="ECO:0000256" key="2">
    <source>
        <dbReference type="ARBA" id="ARBA00012438"/>
    </source>
</evidence>
<evidence type="ECO:0000256" key="3">
    <source>
        <dbReference type="ARBA" id="ARBA00022553"/>
    </source>
</evidence>
<dbReference type="GO" id="GO:0005524">
    <property type="term" value="F:ATP binding"/>
    <property type="evidence" value="ECO:0007669"/>
    <property type="project" value="UniProtKB-KW"/>
</dbReference>
<keyword evidence="8" id="KW-0902">Two-component regulatory system</keyword>
<dbReference type="AlphaFoldDB" id="A0A2S6H0X6"/>
<dbReference type="GO" id="GO:0016020">
    <property type="term" value="C:membrane"/>
    <property type="evidence" value="ECO:0007669"/>
    <property type="project" value="InterPro"/>
</dbReference>
<dbReference type="Gene3D" id="1.20.5.1930">
    <property type="match status" value="1"/>
</dbReference>
<keyword evidence="6 12" id="KW-0418">Kinase</keyword>
<evidence type="ECO:0000256" key="4">
    <source>
        <dbReference type="ARBA" id="ARBA00022679"/>
    </source>
</evidence>
<dbReference type="InterPro" id="IPR050482">
    <property type="entry name" value="Sensor_HK_TwoCompSys"/>
</dbReference>
<protein>
    <recommendedName>
        <fullName evidence="2">histidine kinase</fullName>
        <ecNumber evidence="2">2.7.13.3</ecNumber>
    </recommendedName>
</protein>
<feature type="transmembrane region" description="Helical" evidence="9">
    <location>
        <begin position="111"/>
        <end position="128"/>
    </location>
</feature>
<comment type="caution">
    <text evidence="12">The sequence shown here is derived from an EMBL/GenBank/DDBJ whole genome shotgun (WGS) entry which is preliminary data.</text>
</comment>
<dbReference type="OrthoDB" id="227596at2"/>
<keyword evidence="9" id="KW-0472">Membrane</keyword>
<keyword evidence="7" id="KW-0067">ATP-binding</keyword>
<evidence type="ECO:0000256" key="9">
    <source>
        <dbReference type="SAM" id="Phobius"/>
    </source>
</evidence>
<dbReference type="EC" id="2.7.13.3" evidence="2"/>